<protein>
    <submittedName>
        <fullName evidence="1">Uncharacterized protein</fullName>
    </submittedName>
</protein>
<dbReference type="RefSeq" id="WP_000361390.1">
    <property type="nucleotide sequence ID" value="NZ_AXUT01000413.1"/>
</dbReference>
<gene>
    <name evidence="1" type="ORF">WRSd3_03913</name>
</gene>
<accession>A0A090NCI9</accession>
<dbReference type="InterPro" id="IPR038307">
    <property type="entry name" value="StbB_sf"/>
</dbReference>
<dbReference type="AlphaFoldDB" id="A0A090NCI9"/>
<sequence>MDKRRTIAFKLNPDVNQTDKIVCNTLDSIPQGERSRLNRAALTADLALYRQDPRPPFLLCELLTKETTFSDIVNILRSLFPKEMVDFNSSTITQSSSQKEQKSDEETQKNVMKLINQFNYY</sequence>
<dbReference type="Gene3D" id="6.10.290.20">
    <property type="match status" value="1"/>
</dbReference>
<dbReference type="PATRIC" id="fig|1401327.3.peg.3631"/>
<evidence type="ECO:0000313" key="1">
    <source>
        <dbReference type="EMBL" id="ESU77194.1"/>
    </source>
</evidence>
<dbReference type="Proteomes" id="UP000017944">
    <property type="component" value="Unassembled WGS sequence"/>
</dbReference>
<dbReference type="Pfam" id="PF10784">
    <property type="entry name" value="Plasmid_stab_B"/>
    <property type="match status" value="1"/>
</dbReference>
<name>A0A090NCI9_SHIDY</name>
<proteinExistence type="predicted"/>
<dbReference type="EMBL" id="AXUT01000413">
    <property type="protein sequence ID" value="ESU77194.1"/>
    <property type="molecule type" value="Genomic_DNA"/>
</dbReference>
<reference evidence="1 2" key="1">
    <citation type="submission" date="2013-10" db="EMBL/GenBank/DDBJ databases">
        <title>Draft genomes and the virulence plasmids of Sd1617 vaccine constructs: WRSd3 and WRSd5.</title>
        <authorList>
            <person name="Aksomboon Vongsawan A."/>
            <person name="Venkatesan M.M."/>
            <person name="Vaisvil B."/>
            <person name="Emel G."/>
            <person name="Kepatral V."/>
            <person name="Sethabutr O."/>
            <person name="Serichantalergs O."/>
            <person name="Mason C."/>
        </authorList>
    </citation>
    <scope>NUCLEOTIDE SEQUENCE [LARGE SCALE GENOMIC DNA]</scope>
    <source>
        <strain evidence="1 2">WRSd3</strain>
    </source>
</reference>
<comment type="caution">
    <text evidence="1">The sequence shown here is derived from an EMBL/GenBank/DDBJ whole genome shotgun (WGS) entry which is preliminary data.</text>
</comment>
<dbReference type="InterPro" id="IPR019720">
    <property type="entry name" value="Plasmid_stability_protein_StbB"/>
</dbReference>
<organism evidence="1 2">
    <name type="scientific">Shigella dysenteriae WRSd3</name>
    <dbReference type="NCBI Taxonomy" id="1401327"/>
    <lineage>
        <taxon>Bacteria</taxon>
        <taxon>Pseudomonadati</taxon>
        <taxon>Pseudomonadota</taxon>
        <taxon>Gammaproteobacteria</taxon>
        <taxon>Enterobacterales</taxon>
        <taxon>Enterobacteriaceae</taxon>
        <taxon>Shigella</taxon>
    </lineage>
</organism>
<evidence type="ECO:0000313" key="2">
    <source>
        <dbReference type="Proteomes" id="UP000017944"/>
    </source>
</evidence>